<feature type="region of interest" description="Disordered" evidence="1">
    <location>
        <begin position="36"/>
        <end position="56"/>
    </location>
</feature>
<protein>
    <submittedName>
        <fullName evidence="2">Uncharacterized protein</fullName>
    </submittedName>
</protein>
<evidence type="ECO:0000256" key="1">
    <source>
        <dbReference type="SAM" id="MobiDB-lite"/>
    </source>
</evidence>
<gene>
    <name evidence="2" type="ORF">DPMN_194228</name>
</gene>
<evidence type="ECO:0000313" key="2">
    <source>
        <dbReference type="EMBL" id="KAH3690522.1"/>
    </source>
</evidence>
<evidence type="ECO:0000313" key="3">
    <source>
        <dbReference type="Proteomes" id="UP000828390"/>
    </source>
</evidence>
<comment type="caution">
    <text evidence="2">The sequence shown here is derived from an EMBL/GenBank/DDBJ whole genome shotgun (WGS) entry which is preliminary data.</text>
</comment>
<proteinExistence type="predicted"/>
<accession>A0A9D3Y1D4</accession>
<dbReference type="EMBL" id="JAIWYP010000061">
    <property type="protein sequence ID" value="KAH3690522.1"/>
    <property type="molecule type" value="Genomic_DNA"/>
</dbReference>
<organism evidence="2 3">
    <name type="scientific">Dreissena polymorpha</name>
    <name type="common">Zebra mussel</name>
    <name type="synonym">Mytilus polymorpha</name>
    <dbReference type="NCBI Taxonomy" id="45954"/>
    <lineage>
        <taxon>Eukaryota</taxon>
        <taxon>Metazoa</taxon>
        <taxon>Spiralia</taxon>
        <taxon>Lophotrochozoa</taxon>
        <taxon>Mollusca</taxon>
        <taxon>Bivalvia</taxon>
        <taxon>Autobranchia</taxon>
        <taxon>Heteroconchia</taxon>
        <taxon>Euheterodonta</taxon>
        <taxon>Imparidentia</taxon>
        <taxon>Neoheterodontei</taxon>
        <taxon>Myida</taxon>
        <taxon>Dreissenoidea</taxon>
        <taxon>Dreissenidae</taxon>
        <taxon>Dreissena</taxon>
    </lineage>
</organism>
<dbReference type="AlphaFoldDB" id="A0A9D3Y1D4"/>
<name>A0A9D3Y1D4_DREPO</name>
<keyword evidence="3" id="KW-1185">Reference proteome</keyword>
<sequence>MHMDKVFSLRKRYFRISSSSAYVAVALTASIGTDTRLITSPMRRNSGRKSPPLQRN</sequence>
<reference evidence="2" key="1">
    <citation type="journal article" date="2019" name="bioRxiv">
        <title>The Genome of the Zebra Mussel, Dreissena polymorpha: A Resource for Invasive Species Research.</title>
        <authorList>
            <person name="McCartney M.A."/>
            <person name="Auch B."/>
            <person name="Kono T."/>
            <person name="Mallez S."/>
            <person name="Zhang Y."/>
            <person name="Obille A."/>
            <person name="Becker A."/>
            <person name="Abrahante J.E."/>
            <person name="Garbe J."/>
            <person name="Badalamenti J.P."/>
            <person name="Herman A."/>
            <person name="Mangelson H."/>
            <person name="Liachko I."/>
            <person name="Sullivan S."/>
            <person name="Sone E.D."/>
            <person name="Koren S."/>
            <person name="Silverstein K.A.T."/>
            <person name="Beckman K.B."/>
            <person name="Gohl D.M."/>
        </authorList>
    </citation>
    <scope>NUCLEOTIDE SEQUENCE</scope>
    <source>
        <strain evidence="2">Duluth1</strain>
        <tissue evidence="2">Whole animal</tissue>
    </source>
</reference>
<reference evidence="2" key="2">
    <citation type="submission" date="2020-11" db="EMBL/GenBank/DDBJ databases">
        <authorList>
            <person name="McCartney M.A."/>
            <person name="Auch B."/>
            <person name="Kono T."/>
            <person name="Mallez S."/>
            <person name="Becker A."/>
            <person name="Gohl D.M."/>
            <person name="Silverstein K.A.T."/>
            <person name="Koren S."/>
            <person name="Bechman K.B."/>
            <person name="Herman A."/>
            <person name="Abrahante J.E."/>
            <person name="Garbe J."/>
        </authorList>
    </citation>
    <scope>NUCLEOTIDE SEQUENCE</scope>
    <source>
        <strain evidence="2">Duluth1</strain>
        <tissue evidence="2">Whole animal</tissue>
    </source>
</reference>
<dbReference type="Proteomes" id="UP000828390">
    <property type="component" value="Unassembled WGS sequence"/>
</dbReference>